<feature type="domain" description="DUF4397" evidence="2">
    <location>
        <begin position="36"/>
        <end position="149"/>
    </location>
</feature>
<accession>A0A7X9FRH3</accession>
<comment type="caution">
    <text evidence="3">The sequence shown here is derived from an EMBL/GenBank/DDBJ whole genome shotgun (WGS) entry which is preliminary data.</text>
</comment>
<protein>
    <submittedName>
        <fullName evidence="3">DUF4397 domain-containing protein</fullName>
    </submittedName>
</protein>
<reference evidence="3 4" key="1">
    <citation type="journal article" date="2020" name="Biotechnol. Biofuels">
        <title>New insights from the biogas microbiome by comprehensive genome-resolved metagenomics of nearly 1600 species originating from multiple anaerobic digesters.</title>
        <authorList>
            <person name="Campanaro S."/>
            <person name="Treu L."/>
            <person name="Rodriguez-R L.M."/>
            <person name="Kovalovszki A."/>
            <person name="Ziels R.M."/>
            <person name="Maus I."/>
            <person name="Zhu X."/>
            <person name="Kougias P.G."/>
            <person name="Basile A."/>
            <person name="Luo G."/>
            <person name="Schluter A."/>
            <person name="Konstantinidis K.T."/>
            <person name="Angelidaki I."/>
        </authorList>
    </citation>
    <scope>NUCLEOTIDE SEQUENCE [LARGE SCALE GENOMIC DNA]</scope>
    <source>
        <strain evidence="3">AS27yjCOA_65</strain>
    </source>
</reference>
<evidence type="ECO:0000313" key="3">
    <source>
        <dbReference type="EMBL" id="NMC62972.1"/>
    </source>
</evidence>
<dbReference type="AlphaFoldDB" id="A0A7X9FRH3"/>
<dbReference type="Pfam" id="PF14344">
    <property type="entry name" value="DUF4397"/>
    <property type="match status" value="1"/>
</dbReference>
<organism evidence="3 4">
    <name type="scientific">SAR324 cluster bacterium</name>
    <dbReference type="NCBI Taxonomy" id="2024889"/>
    <lineage>
        <taxon>Bacteria</taxon>
        <taxon>Deltaproteobacteria</taxon>
        <taxon>SAR324 cluster</taxon>
    </lineage>
</organism>
<feature type="chain" id="PRO_5030619860" evidence="1">
    <location>
        <begin position="23"/>
        <end position="229"/>
    </location>
</feature>
<keyword evidence="1" id="KW-0732">Signal</keyword>
<evidence type="ECO:0000313" key="4">
    <source>
        <dbReference type="Proteomes" id="UP000524246"/>
    </source>
</evidence>
<name>A0A7X9FRH3_9DELT</name>
<gene>
    <name evidence="3" type="ORF">GYA55_07360</name>
</gene>
<proteinExistence type="predicted"/>
<evidence type="ECO:0000256" key="1">
    <source>
        <dbReference type="SAM" id="SignalP"/>
    </source>
</evidence>
<dbReference type="Proteomes" id="UP000524246">
    <property type="component" value="Unassembled WGS sequence"/>
</dbReference>
<dbReference type="InterPro" id="IPR025510">
    <property type="entry name" value="DUF4397"/>
</dbReference>
<feature type="signal peptide" evidence="1">
    <location>
        <begin position="1"/>
        <end position="22"/>
    </location>
</feature>
<dbReference type="EMBL" id="JAAZON010000324">
    <property type="protein sequence ID" value="NMC62972.1"/>
    <property type="molecule type" value="Genomic_DNA"/>
</dbReference>
<evidence type="ECO:0000259" key="2">
    <source>
        <dbReference type="Pfam" id="PF14344"/>
    </source>
</evidence>
<sequence length="229" mass="25279">MVYKVLKSVMFCSFLSIVVILGACTENDDSGSSRGELRFLNVIADEPRVDFSLDEDLITSSVSFLEATQYYRVDAMRYDFVVNQAGTFSELLRDSNTIGKDKRYTFIACGPSDDTGSIFMLDNNVDSTDDRANLRFVNAVTSRLKVDAYVIPEKGPIPTVAAQSDIGSKGVTEYINGFPGNYRLEFRNSLNDNLVARSEWVNIKNGQVLSVILAGGEEGYSVAVIVENE</sequence>
<dbReference type="PROSITE" id="PS51257">
    <property type="entry name" value="PROKAR_LIPOPROTEIN"/>
    <property type="match status" value="1"/>
</dbReference>